<evidence type="ECO:0000256" key="1">
    <source>
        <dbReference type="ARBA" id="ARBA00001933"/>
    </source>
</evidence>
<dbReference type="Gene3D" id="3.40.640.10">
    <property type="entry name" value="Type I PLP-dependent aspartate aminotransferase-like (Major domain)"/>
    <property type="match status" value="1"/>
</dbReference>
<dbReference type="PANTHER" id="PTHR32325">
    <property type="entry name" value="BETA-ELIMINATING LYASE-LIKE PROTEIN-RELATED"/>
    <property type="match status" value="1"/>
</dbReference>
<dbReference type="PROSITE" id="PS00853">
    <property type="entry name" value="BETA_ELIM_LYASE"/>
    <property type="match status" value="1"/>
</dbReference>
<evidence type="ECO:0000256" key="4">
    <source>
        <dbReference type="ARBA" id="ARBA00023239"/>
    </source>
</evidence>
<keyword evidence="4" id="KW-0456">Lyase</keyword>
<dbReference type="PANTHER" id="PTHR32325:SF4">
    <property type="entry name" value="TRYPTOPHANASE"/>
    <property type="match status" value="1"/>
</dbReference>
<evidence type="ECO:0000259" key="5">
    <source>
        <dbReference type="Pfam" id="PF01212"/>
    </source>
</evidence>
<feature type="domain" description="Aromatic amino acid beta-eliminating lyase/threonine aldolase" evidence="5">
    <location>
        <begin position="42"/>
        <end position="421"/>
    </location>
</feature>
<evidence type="ECO:0000313" key="7">
    <source>
        <dbReference type="Proteomes" id="UP001596406"/>
    </source>
</evidence>
<reference evidence="6 7" key="1">
    <citation type="journal article" date="2019" name="Int. J. Syst. Evol. Microbiol.">
        <title>The Global Catalogue of Microorganisms (GCM) 10K type strain sequencing project: providing services to taxonomists for standard genome sequencing and annotation.</title>
        <authorList>
            <consortium name="The Broad Institute Genomics Platform"/>
            <consortium name="The Broad Institute Genome Sequencing Center for Infectious Disease"/>
            <person name="Wu L."/>
            <person name="Ma J."/>
        </authorList>
    </citation>
    <scope>NUCLEOTIDE SEQUENCE [LARGE SCALE GENOMIC DNA]</scope>
    <source>
        <strain evidence="6 7">PSRA2</strain>
    </source>
</reference>
<dbReference type="NCBIfam" id="NF009709">
    <property type="entry name" value="PRK13238.1"/>
    <property type="match status" value="1"/>
</dbReference>
<dbReference type="InterPro" id="IPR001597">
    <property type="entry name" value="ArAA_b-elim_lyase/Thr_aldolase"/>
</dbReference>
<dbReference type="InterPro" id="IPR018176">
    <property type="entry name" value="Tryptophanase_CS"/>
</dbReference>
<dbReference type="SUPFAM" id="SSF53383">
    <property type="entry name" value="PLP-dependent transferases"/>
    <property type="match status" value="1"/>
</dbReference>
<protein>
    <submittedName>
        <fullName evidence="6">Tryptophanase</fullName>
    </submittedName>
</protein>
<proteinExistence type="inferred from homology"/>
<dbReference type="Proteomes" id="UP001596406">
    <property type="component" value="Unassembled WGS sequence"/>
</dbReference>
<keyword evidence="3" id="KW-0663">Pyridoxal phosphate</keyword>
<dbReference type="RefSeq" id="WP_304448972.1">
    <property type="nucleotide sequence ID" value="NZ_JARRAH010000001.1"/>
</dbReference>
<accession>A0ABD5UCN7</accession>
<evidence type="ECO:0000313" key="6">
    <source>
        <dbReference type="EMBL" id="MFC6837305.1"/>
    </source>
</evidence>
<name>A0ABD5UCN7_9EURY</name>
<dbReference type="GO" id="GO:0016829">
    <property type="term" value="F:lyase activity"/>
    <property type="evidence" value="ECO:0007669"/>
    <property type="project" value="UniProtKB-KW"/>
</dbReference>
<organism evidence="6 7">
    <name type="scientific">Halomarina ordinaria</name>
    <dbReference type="NCBI Taxonomy" id="3033939"/>
    <lineage>
        <taxon>Archaea</taxon>
        <taxon>Methanobacteriati</taxon>
        <taxon>Methanobacteriota</taxon>
        <taxon>Stenosarchaea group</taxon>
        <taxon>Halobacteria</taxon>
        <taxon>Halobacteriales</taxon>
        <taxon>Natronomonadaceae</taxon>
        <taxon>Halomarina</taxon>
    </lineage>
</organism>
<dbReference type="InterPro" id="IPR011166">
    <property type="entry name" value="Beta-eliminating_lyase"/>
</dbReference>
<dbReference type="PIRSF" id="PIRSF001386">
    <property type="entry name" value="Trpase"/>
    <property type="match status" value="1"/>
</dbReference>
<gene>
    <name evidence="6" type="ORF">ACFQHK_12395</name>
</gene>
<dbReference type="AlphaFoldDB" id="A0ABD5UCN7"/>
<dbReference type="InterPro" id="IPR015424">
    <property type="entry name" value="PyrdxlP-dep_Trfase"/>
</dbReference>
<comment type="caution">
    <text evidence="6">The sequence shown here is derived from an EMBL/GenBank/DDBJ whole genome shotgun (WGS) entry which is preliminary data.</text>
</comment>
<dbReference type="InterPro" id="IPR015421">
    <property type="entry name" value="PyrdxlP-dep_Trfase_major"/>
</dbReference>
<dbReference type="Pfam" id="PF01212">
    <property type="entry name" value="Beta_elim_lyase"/>
    <property type="match status" value="1"/>
</dbReference>
<dbReference type="Gene3D" id="3.90.1150.10">
    <property type="entry name" value="Aspartate Aminotransferase, domain 1"/>
    <property type="match status" value="1"/>
</dbReference>
<evidence type="ECO:0000256" key="3">
    <source>
        <dbReference type="ARBA" id="ARBA00022898"/>
    </source>
</evidence>
<comment type="similarity">
    <text evidence="2">Belongs to the beta-eliminating lyase family.</text>
</comment>
<dbReference type="EMBL" id="JBHSXM010000001">
    <property type="protein sequence ID" value="MFC6837305.1"/>
    <property type="molecule type" value="Genomic_DNA"/>
</dbReference>
<keyword evidence="7" id="KW-1185">Reference proteome</keyword>
<dbReference type="InterPro" id="IPR015422">
    <property type="entry name" value="PyrdxlP-dep_Trfase_small"/>
</dbReference>
<comment type="cofactor">
    <cofactor evidence="1">
        <name>pyridoxal 5'-phosphate</name>
        <dbReference type="ChEBI" id="CHEBI:597326"/>
    </cofactor>
</comment>
<sequence>MRSYKAKMVTPIRLPSREERSRNLERAGYNVFNLDAAAVYVDLLTDSGTGTMSDAQWAALVRGDEAYAGSESFHRLREAVRDVMGFEHVVPTHQGRGAENVLYGALLGEGDVAGGSSGRERPVVLNNTHFDTTRAHVANQGAEAVDCPVEGAWDRTVEGDFLGNFSVERAREVVDEVGAERVPVVVLTVTNNSAAGQPVSMANIRETAAFADEIDATFVVDACRFAENAHFIRERETGFADRSLAAVAREQLSYADALTMSGKKDGLVNIGGFAAVRDPDLLERTKQRAILYEGFPTYGGMAGRDLDALAVGLREAVDPPYVAERVEQVATLGELLSEAGIPIVTPTGGHAVYVDAGDLLPQVPPGAFPGQRLVCELYREGGVRGVELGSFAFPGADRPEYVRLALPRRTYWREHLEHVAETAATVREQREAYTGLEIVSEPPMKELRHFTAELRPR</sequence>
<evidence type="ECO:0000256" key="2">
    <source>
        <dbReference type="ARBA" id="ARBA00009721"/>
    </source>
</evidence>